<reference evidence="3" key="1">
    <citation type="submission" date="2020-08" db="EMBL/GenBank/DDBJ databases">
        <title>Winogradskyella ouciana sp. nov., isolated from the hadal seawater of the Mariana Trench.</title>
        <authorList>
            <person name="He X."/>
        </authorList>
    </citation>
    <scope>NUCLEOTIDE SEQUENCE [LARGE SCALE GENOMIC DNA]</scope>
    <source>
        <strain evidence="3">KCTC 52348</strain>
    </source>
</reference>
<proteinExistence type="predicted"/>
<accession>A0A842IYI3</accession>
<dbReference type="RefSeq" id="WP_185790474.1">
    <property type="nucleotide sequence ID" value="NZ_JACLCP010000007.1"/>
</dbReference>
<keyword evidence="2" id="KW-0732">Signal</keyword>
<evidence type="ECO:0000256" key="1">
    <source>
        <dbReference type="SAM" id="Coils"/>
    </source>
</evidence>
<dbReference type="AlphaFoldDB" id="A0A842IYI3"/>
<feature type="signal peptide" evidence="2">
    <location>
        <begin position="1"/>
        <end position="20"/>
    </location>
</feature>
<protein>
    <submittedName>
        <fullName evidence="3">Uncharacterized protein</fullName>
    </submittedName>
</protein>
<keyword evidence="4" id="KW-1185">Reference proteome</keyword>
<feature type="chain" id="PRO_5032941315" evidence="2">
    <location>
        <begin position="21"/>
        <end position="261"/>
    </location>
</feature>
<comment type="caution">
    <text evidence="3">The sequence shown here is derived from an EMBL/GenBank/DDBJ whole genome shotgun (WGS) entry which is preliminary data.</text>
</comment>
<evidence type="ECO:0000313" key="4">
    <source>
        <dbReference type="Proteomes" id="UP000533900"/>
    </source>
</evidence>
<organism evidence="3 4">
    <name type="scientific">Winogradskyella flava</name>
    <dbReference type="NCBI Taxonomy" id="1884876"/>
    <lineage>
        <taxon>Bacteria</taxon>
        <taxon>Pseudomonadati</taxon>
        <taxon>Bacteroidota</taxon>
        <taxon>Flavobacteriia</taxon>
        <taxon>Flavobacteriales</taxon>
        <taxon>Flavobacteriaceae</taxon>
        <taxon>Winogradskyella</taxon>
    </lineage>
</organism>
<dbReference type="EMBL" id="JACLCP010000007">
    <property type="protein sequence ID" value="MBC2846766.1"/>
    <property type="molecule type" value="Genomic_DNA"/>
</dbReference>
<evidence type="ECO:0000313" key="3">
    <source>
        <dbReference type="EMBL" id="MBC2846766.1"/>
    </source>
</evidence>
<keyword evidence="1" id="KW-0175">Coiled coil</keyword>
<gene>
    <name evidence="3" type="ORF">H7F21_16785</name>
</gene>
<dbReference type="Proteomes" id="UP000533900">
    <property type="component" value="Unassembled WGS sequence"/>
</dbReference>
<sequence>MKNTYIFLLFCCAAYLKTFAQSDCSTAYAHIVYALSHSESALEANNITHAKHFAERAKEAFIKVQTSLNDCDCDEVDDTVYDAIQYLSKAKKSTTLEDAYYYANKGKKLADATIAQLDICTLGIEAPIMESTDVESYEATNELASIEAAQNQLLQQQQELERKQAELQQKLTEKKQEELRLQKEELIAKLESTLTQNVTTFNNALQACDCDNKVLNASIEKDKLQAKSLEAIKGSMIGLIKNLTSNYMKQLADCDREDDND</sequence>
<feature type="coiled-coil region" evidence="1">
    <location>
        <begin position="139"/>
        <end position="196"/>
    </location>
</feature>
<name>A0A842IYI3_9FLAO</name>
<evidence type="ECO:0000256" key="2">
    <source>
        <dbReference type="SAM" id="SignalP"/>
    </source>
</evidence>